<dbReference type="Gene3D" id="3.20.20.220">
    <property type="match status" value="1"/>
</dbReference>
<dbReference type="SUPFAM" id="SSF51730">
    <property type="entry name" value="FAD-linked oxidoreductase"/>
    <property type="match status" value="1"/>
</dbReference>
<dbReference type="EMBL" id="CP095045">
    <property type="protein sequence ID" value="UOQ57200.1"/>
    <property type="molecule type" value="Genomic_DNA"/>
</dbReference>
<dbReference type="PANTHER" id="PTHR42862">
    <property type="entry name" value="DELTA-1-PYRROLINE-5-CARBOXYLATE DEHYDROGENASE 1, ISOFORM A-RELATED"/>
    <property type="match status" value="1"/>
</dbReference>
<evidence type="ECO:0000256" key="1">
    <source>
        <dbReference type="ARBA" id="ARBA00023002"/>
    </source>
</evidence>
<dbReference type="InterPro" id="IPR002872">
    <property type="entry name" value="Proline_DH_dom"/>
</dbReference>
<feature type="domain" description="Aldehyde dehydrogenase" evidence="3">
    <location>
        <begin position="597"/>
        <end position="1009"/>
    </location>
</feature>
<dbReference type="PANTHER" id="PTHR42862:SF1">
    <property type="entry name" value="DELTA-1-PYRROLINE-5-CARBOXYLATE DEHYDROGENASE 2, ISOFORM A-RELATED"/>
    <property type="match status" value="1"/>
</dbReference>
<evidence type="ECO:0000313" key="5">
    <source>
        <dbReference type="EMBL" id="UOQ57200.1"/>
    </source>
</evidence>
<evidence type="ECO:0000256" key="2">
    <source>
        <dbReference type="ARBA" id="ARBA00023027"/>
    </source>
</evidence>
<dbReference type="InterPro" id="IPR016163">
    <property type="entry name" value="Ald_DH_C"/>
</dbReference>
<proteinExistence type="predicted"/>
<evidence type="ECO:0000259" key="3">
    <source>
        <dbReference type="Pfam" id="PF00171"/>
    </source>
</evidence>
<feature type="domain" description="Proline dehydrogenase" evidence="4">
    <location>
        <begin position="159"/>
        <end position="425"/>
    </location>
</feature>
<reference evidence="5 6" key="1">
    <citation type="submission" date="2022-04" db="EMBL/GenBank/DDBJ databases">
        <title>Leucobacter sp. isolated from rhizosphere of garlic.</title>
        <authorList>
            <person name="Won M."/>
            <person name="Lee C.-M."/>
            <person name="Woen H.-Y."/>
            <person name="Kwon S.-W."/>
        </authorList>
    </citation>
    <scope>NUCLEOTIDE SEQUENCE [LARGE SCALE GENOMIC DNA]</scope>
    <source>
        <strain evidence="5 6">H21R-40</strain>
    </source>
</reference>
<dbReference type="RefSeq" id="WP_244727834.1">
    <property type="nucleotide sequence ID" value="NZ_CP095045.1"/>
</dbReference>
<keyword evidence="6" id="KW-1185">Reference proteome</keyword>
<name>A0ABY4FLQ7_9MICO</name>
<evidence type="ECO:0000259" key="4">
    <source>
        <dbReference type="Pfam" id="PF01619"/>
    </source>
</evidence>
<gene>
    <name evidence="5" type="ORF">MUN78_16340</name>
</gene>
<keyword evidence="1" id="KW-0560">Oxidoreductase</keyword>
<keyword evidence="2" id="KW-0520">NAD</keyword>
<dbReference type="InterPro" id="IPR015590">
    <property type="entry name" value="Aldehyde_DH_dom"/>
</dbReference>
<dbReference type="InterPro" id="IPR050485">
    <property type="entry name" value="Proline_metab_enzyme"/>
</dbReference>
<dbReference type="Pfam" id="PF00171">
    <property type="entry name" value="Aldedh"/>
    <property type="match status" value="1"/>
</dbReference>
<protein>
    <submittedName>
        <fullName evidence="5">Proline dehydrogenase family protein</fullName>
    </submittedName>
</protein>
<accession>A0ABY4FLQ7</accession>
<dbReference type="Gene3D" id="3.40.309.10">
    <property type="entry name" value="Aldehyde Dehydrogenase, Chain A, domain 2"/>
    <property type="match status" value="1"/>
</dbReference>
<dbReference type="Proteomes" id="UP000831786">
    <property type="component" value="Chromosome"/>
</dbReference>
<dbReference type="InterPro" id="IPR016162">
    <property type="entry name" value="Ald_DH_N"/>
</dbReference>
<dbReference type="SUPFAM" id="SSF53720">
    <property type="entry name" value="ALDH-like"/>
    <property type="match status" value="1"/>
</dbReference>
<dbReference type="Pfam" id="PF01619">
    <property type="entry name" value="Pro_dh"/>
    <property type="match status" value="1"/>
</dbReference>
<organism evidence="5 6">
    <name type="scientific">Leucobacter allii</name>
    <dbReference type="NCBI Taxonomy" id="2932247"/>
    <lineage>
        <taxon>Bacteria</taxon>
        <taxon>Bacillati</taxon>
        <taxon>Actinomycetota</taxon>
        <taxon>Actinomycetes</taxon>
        <taxon>Micrococcales</taxon>
        <taxon>Microbacteriaceae</taxon>
        <taxon>Leucobacter</taxon>
    </lineage>
</organism>
<dbReference type="InterPro" id="IPR016161">
    <property type="entry name" value="Ald_DH/histidinol_DH"/>
</dbReference>
<dbReference type="InterPro" id="IPR029041">
    <property type="entry name" value="FAD-linked_oxidoreductase-like"/>
</dbReference>
<dbReference type="Gene3D" id="3.40.605.10">
    <property type="entry name" value="Aldehyde Dehydrogenase, Chain A, domain 1"/>
    <property type="match status" value="1"/>
</dbReference>
<evidence type="ECO:0000313" key="6">
    <source>
        <dbReference type="Proteomes" id="UP000831786"/>
    </source>
</evidence>
<sequence>MADEGAAAASRTAVPGFDAVAEQTAAWSALAEAAGDRAEAWIARARDAADAAPPAEVLAGLTGDPESFAFTRRLLELVAGTDDAFASAAGLREVAQEVPRSMPVRDRLAVRAGGATSLGLPWAVMPVARRWLRERVAGLVLAARLPEGGDPGRLSGLAEAIRRHAEAGLTTVVVPLGEPVHGPAGAEAEAARLTSLAAHAAVRHLQVDPARLAPGGSDWSAESDTARAARALRPILEAAAQHGTTIHIAPNRVRWARLVPDLLGRALADPELDRARVGVRLLAELPESREHYDRISRWAQRRVADGGAAAEVVIGVAGVAGAERIASILSGLPVPVIEDRAELRAQFLRLAELALHPGRAAVLRPVLATEDPVLLAAARELAERSRSAELASLQLRSGVATGLAGIVADSGIDVRIALPVVAPKRFGSAVDLLVGFAAEAADPASDVSRLAALLAEDEAAPAAALAAARGELAAAARFAVDPAPASHRTQLRAREWDPSERDSALFYRAPEEPVRFDTGGLTAAVLGLSRGTDGEMRLADLVPPRAIPVVSASGFAGEPGTDASVPANREWVRELLDRAAGAAQERDPVNDTVALSAADLDPERAAQDAREDGERWTRLSHGGRASRLRRAALAVVAARDRLLQALAADTGAPVAELDAEVDDLVDAARYTGQLAEGLAAVRGASFAPERLVLVAADAATPIAAQAEAVLAALGAGAGVLWAVPQRVADSARILLEEWEAGGIVSGAVRLEAVAETRTLTELVAHREVDRAVILGDRAAATALARARPDLRVEGRFRARGAVIVTPSADLDAAIADLVTSAFRGAGTDLRAAHAAILVGSVARSRRFREGLADAVRALRPGDTARPGDEDPLAFDLGPLPAPPDAAGLAALTELGRGERWLVEPQRLDAEGRLWSPGVRLGVAPESSFWDDARGVPVLGIAHARSLGEAVELQNAAGSGAVAGLQSADAHEVEQWIAGAEAAGLALNRPTTGARVERHPSGGWNDAVMGLPALSGGPNRLLPFGSWQPRAGTRSETLHLRGLEPEVQLLIEAAQPVLDYADFDGVRRAALADALVWRTGFGAEHDAIGLGIERNLVRYHPVQTQVRLAEHGPLAALVRVLAAALLVRAPITVSTGVLLPPGLGGLLDRLGIEVSLERDDAWVERLAVAGPVGSDGVRADRVRLIGGDPVRAAEWLGGLDRTALWAEPVTMAGPVELLTLLREQSVSARAHRHGLAIPVPGLEE</sequence>